<dbReference type="AlphaFoldDB" id="A0A268P3Y2"/>
<feature type="domain" description="Polymerase nucleotidyl transferase" evidence="1">
    <location>
        <begin position="39"/>
        <end position="81"/>
    </location>
</feature>
<dbReference type="RefSeq" id="WP_011246916.1">
    <property type="nucleotide sequence ID" value="NZ_BOQQ01000003.1"/>
</dbReference>
<gene>
    <name evidence="2" type="ORF">CHH72_03055</name>
</gene>
<dbReference type="Pfam" id="PF01909">
    <property type="entry name" value="NTP_transf_2"/>
    <property type="match status" value="1"/>
</dbReference>
<keyword evidence="2" id="KW-0808">Transferase</keyword>
<evidence type="ECO:0000313" key="3">
    <source>
        <dbReference type="Proteomes" id="UP000216207"/>
    </source>
</evidence>
<dbReference type="SUPFAM" id="SSF81301">
    <property type="entry name" value="Nucleotidyltransferase"/>
    <property type="match status" value="1"/>
</dbReference>
<dbReference type="InterPro" id="IPR002934">
    <property type="entry name" value="Polymerase_NTP_transf_dom"/>
</dbReference>
<dbReference type="Proteomes" id="UP000216207">
    <property type="component" value="Unassembled WGS sequence"/>
</dbReference>
<organism evidence="2 3">
    <name type="scientific">Shouchella clausii</name>
    <name type="common">Alkalihalobacillus clausii</name>
    <dbReference type="NCBI Taxonomy" id="79880"/>
    <lineage>
        <taxon>Bacteria</taxon>
        <taxon>Bacillati</taxon>
        <taxon>Bacillota</taxon>
        <taxon>Bacilli</taxon>
        <taxon>Bacillales</taxon>
        <taxon>Bacillaceae</taxon>
        <taxon>Shouchella</taxon>
    </lineage>
</organism>
<dbReference type="InterPro" id="IPR043519">
    <property type="entry name" value="NT_sf"/>
</dbReference>
<dbReference type="OMA" id="FTLVMPR"/>
<name>A0A268P3Y2_SHOCL</name>
<sequence>MTYLQAGYGLDDNGYISSDVSIHKIPEVYEPCIQHSVEQISRLFPNQLHSVYVYGSVARGDAIAIKSDLDLLAVFNSRLNASEKMKVKKLSTTLSETYRYLIRDIGIAVADLDHVMNPINYYEQAFLKELCVCIYGTDLRDCFGPYKLTAEIAISFNGDIGDVYDRTIDRLQSAPTEEFEKLSKNFARKLIRTYYSMVMARSQVWTTKLDEQSDVFIQYYQDKEPIVRMLQKWIEEAPTSREHVLKLFMSEGTWLAAHFEREAQMT</sequence>
<dbReference type="CDD" id="cd05403">
    <property type="entry name" value="NT_KNTase_like"/>
    <property type="match status" value="1"/>
</dbReference>
<reference evidence="2 3" key="1">
    <citation type="submission" date="2017-07" db="EMBL/GenBank/DDBJ databases">
        <title>Isolation and whole genome analysis of endospore-forming bacteria from heroin.</title>
        <authorList>
            <person name="Kalinowski J."/>
            <person name="Ahrens B."/>
            <person name="Al-Dilaimi A."/>
            <person name="Winkler A."/>
            <person name="Wibberg D."/>
            <person name="Schleenbecker U."/>
            <person name="Ruckert C."/>
            <person name="Wolfel R."/>
            <person name="Grass G."/>
        </authorList>
    </citation>
    <scope>NUCLEOTIDE SEQUENCE [LARGE SCALE GENOMIC DNA]</scope>
    <source>
        <strain evidence="2 3">7539</strain>
    </source>
</reference>
<evidence type="ECO:0000259" key="1">
    <source>
        <dbReference type="Pfam" id="PF01909"/>
    </source>
</evidence>
<proteinExistence type="predicted"/>
<accession>A0A268P3Y2</accession>
<dbReference type="Gene3D" id="3.30.460.10">
    <property type="entry name" value="Beta Polymerase, domain 2"/>
    <property type="match status" value="1"/>
</dbReference>
<protein>
    <submittedName>
        <fullName evidence="2">Nucleotidyltransferase domain-containing protein</fullName>
    </submittedName>
</protein>
<evidence type="ECO:0000313" key="2">
    <source>
        <dbReference type="EMBL" id="PAE89980.1"/>
    </source>
</evidence>
<dbReference type="EMBL" id="NPCC01000005">
    <property type="protein sequence ID" value="PAE89980.1"/>
    <property type="molecule type" value="Genomic_DNA"/>
</dbReference>
<dbReference type="GO" id="GO:0016779">
    <property type="term" value="F:nucleotidyltransferase activity"/>
    <property type="evidence" value="ECO:0007669"/>
    <property type="project" value="InterPro"/>
</dbReference>
<comment type="caution">
    <text evidence="2">The sequence shown here is derived from an EMBL/GenBank/DDBJ whole genome shotgun (WGS) entry which is preliminary data.</text>
</comment>